<accession>A0A9Y4K6Q5</accession>
<dbReference type="GO" id="GO:0005886">
    <property type="term" value="C:plasma membrane"/>
    <property type="evidence" value="ECO:0007669"/>
    <property type="project" value="TreeGrafter"/>
</dbReference>
<proteinExistence type="inferred from homology"/>
<evidence type="ECO:0000256" key="6">
    <source>
        <dbReference type="SAM" id="Phobius"/>
    </source>
</evidence>
<dbReference type="PANTHER" id="PTHR13999:SF31">
    <property type="entry name" value="IFITM1-RELATED"/>
    <property type="match status" value="1"/>
</dbReference>
<dbReference type="PANTHER" id="PTHR13999">
    <property type="entry name" value="INTERFERON INDUCIBLE TRANSMEMBRANE PROTEIN"/>
    <property type="match status" value="1"/>
</dbReference>
<protein>
    <submittedName>
        <fullName evidence="8">Interferon-induced transmembrane protein 5</fullName>
    </submittedName>
</protein>
<dbReference type="RefSeq" id="XP_008288875.1">
    <property type="nucleotide sequence ID" value="XM_008290653.1"/>
</dbReference>
<dbReference type="CTD" id="387733"/>
<keyword evidence="5 6" id="KW-0472">Membrane</keyword>
<dbReference type="Proteomes" id="UP000694891">
    <property type="component" value="Unplaced"/>
</dbReference>
<evidence type="ECO:0000256" key="3">
    <source>
        <dbReference type="ARBA" id="ARBA00022692"/>
    </source>
</evidence>
<keyword evidence="7" id="KW-1185">Reference proteome</keyword>
<evidence type="ECO:0000313" key="8">
    <source>
        <dbReference type="RefSeq" id="XP_008288875.1"/>
    </source>
</evidence>
<reference evidence="8" key="1">
    <citation type="submission" date="2025-08" db="UniProtKB">
        <authorList>
            <consortium name="RefSeq"/>
        </authorList>
    </citation>
    <scope>IDENTIFICATION</scope>
</reference>
<feature type="transmembrane region" description="Helical" evidence="6">
    <location>
        <begin position="152"/>
        <end position="176"/>
    </location>
</feature>
<dbReference type="AlphaFoldDB" id="A0A9Y4K6Q5"/>
<sequence>MQVRCICFCMIGLQWKKKKLSSTQPKHLQEKSVLAVARHFFNRFLQALLQTATELTVMNPEGYPSDSVPLQGRPYDGSSGQPAGPTMVQYTTVNVTTEPPKDHIIWSTFNFAYMNLCCLGLAALIYSIKARDRKVVGDLEGARHYGSTARSLNICITVLICLIILTVIIIVSVTVAKLNAHLHQVSLGNIYDDINNYNHKYRW</sequence>
<feature type="transmembrane region" description="Helical" evidence="6">
    <location>
        <begin position="104"/>
        <end position="126"/>
    </location>
</feature>
<keyword evidence="3 6" id="KW-0812">Transmembrane</keyword>
<evidence type="ECO:0000313" key="7">
    <source>
        <dbReference type="Proteomes" id="UP000694891"/>
    </source>
</evidence>
<keyword evidence="4 6" id="KW-1133">Transmembrane helix</keyword>
<name>A0A9Y4K6Q5_9TELE</name>
<organism evidence="7 8">
    <name type="scientific">Stegastes partitus</name>
    <name type="common">bicolor damselfish</name>
    <dbReference type="NCBI Taxonomy" id="144197"/>
    <lineage>
        <taxon>Eukaryota</taxon>
        <taxon>Metazoa</taxon>
        <taxon>Chordata</taxon>
        <taxon>Craniata</taxon>
        <taxon>Vertebrata</taxon>
        <taxon>Euteleostomi</taxon>
        <taxon>Actinopterygii</taxon>
        <taxon>Neopterygii</taxon>
        <taxon>Teleostei</taxon>
        <taxon>Neoteleostei</taxon>
        <taxon>Acanthomorphata</taxon>
        <taxon>Ovalentaria</taxon>
        <taxon>Pomacentridae</taxon>
        <taxon>Stegastes</taxon>
    </lineage>
</organism>
<dbReference type="InterPro" id="IPR051517">
    <property type="entry name" value="IFITM_antiviral_protein"/>
</dbReference>
<comment type="subcellular location">
    <subcellularLocation>
        <location evidence="1">Membrane</location>
    </subcellularLocation>
</comment>
<evidence type="ECO:0000256" key="5">
    <source>
        <dbReference type="ARBA" id="ARBA00023136"/>
    </source>
</evidence>
<evidence type="ECO:0000256" key="4">
    <source>
        <dbReference type="ARBA" id="ARBA00022989"/>
    </source>
</evidence>
<comment type="similarity">
    <text evidence="2">Belongs to the CD225/Dispanin family.</text>
</comment>
<evidence type="ECO:0000256" key="2">
    <source>
        <dbReference type="ARBA" id="ARBA00006843"/>
    </source>
</evidence>
<gene>
    <name evidence="8" type="primary">ifitm5</name>
</gene>
<dbReference type="Pfam" id="PF04505">
    <property type="entry name" value="CD225"/>
    <property type="match status" value="1"/>
</dbReference>
<evidence type="ECO:0000256" key="1">
    <source>
        <dbReference type="ARBA" id="ARBA00004370"/>
    </source>
</evidence>
<dbReference type="InterPro" id="IPR007593">
    <property type="entry name" value="CD225/Dispanin_fam"/>
</dbReference>